<gene>
    <name evidence="3" type="ORF">AVDCRST_MAG47-109</name>
</gene>
<keyword evidence="1" id="KW-0808">Transferase</keyword>
<dbReference type="CDD" id="cd16936">
    <property type="entry name" value="HATPase_RsbW-like"/>
    <property type="match status" value="1"/>
</dbReference>
<dbReference type="InterPro" id="IPR036890">
    <property type="entry name" value="HATPase_C_sf"/>
</dbReference>
<dbReference type="InterPro" id="IPR050267">
    <property type="entry name" value="Anti-sigma-factor_SerPK"/>
</dbReference>
<dbReference type="InterPro" id="IPR003594">
    <property type="entry name" value="HATPase_dom"/>
</dbReference>
<dbReference type="EMBL" id="CADCUK010000007">
    <property type="protein sequence ID" value="CAA9360115.1"/>
    <property type="molecule type" value="Genomic_DNA"/>
</dbReference>
<organism evidence="3">
    <name type="scientific">uncultured Nocardioidaceae bacterium</name>
    <dbReference type="NCBI Taxonomy" id="253824"/>
    <lineage>
        <taxon>Bacteria</taxon>
        <taxon>Bacillati</taxon>
        <taxon>Actinomycetota</taxon>
        <taxon>Actinomycetes</taxon>
        <taxon>Propionibacteriales</taxon>
        <taxon>Nocardioidaceae</taxon>
        <taxon>environmental samples</taxon>
    </lineage>
</organism>
<name>A0A6J4MIB6_9ACTN</name>
<keyword evidence="1" id="KW-0418">Kinase</keyword>
<evidence type="ECO:0000256" key="1">
    <source>
        <dbReference type="ARBA" id="ARBA00022527"/>
    </source>
</evidence>
<feature type="domain" description="Histidine kinase/HSP90-like ATPase" evidence="2">
    <location>
        <begin position="18"/>
        <end position="130"/>
    </location>
</feature>
<evidence type="ECO:0000259" key="2">
    <source>
        <dbReference type="Pfam" id="PF13581"/>
    </source>
</evidence>
<proteinExistence type="predicted"/>
<dbReference type="PANTHER" id="PTHR35526:SF3">
    <property type="entry name" value="ANTI-SIGMA-F FACTOR RSBW"/>
    <property type="match status" value="1"/>
</dbReference>
<reference evidence="3" key="1">
    <citation type="submission" date="2020-02" db="EMBL/GenBank/DDBJ databases">
        <authorList>
            <person name="Meier V. D."/>
        </authorList>
    </citation>
    <scope>NUCLEOTIDE SEQUENCE</scope>
    <source>
        <strain evidence="3">AVDCRST_MAG47</strain>
    </source>
</reference>
<accession>A0A6J4MIB6</accession>
<keyword evidence="1" id="KW-0723">Serine/threonine-protein kinase</keyword>
<sequence>MQGDPEPVNLRVPFQAPSASLVRHELREWLEEKGFQGETVDDARVVVSELVGNSVRHAAPLPVNDIVVSWCLDNGDLVISVSDGGSDSTQPHPVVATQSAISGRGLNIVEALAERWWVEDDRGRTTVHVRIPLG</sequence>
<protein>
    <recommendedName>
        <fullName evidence="2">Histidine kinase/HSP90-like ATPase domain-containing protein</fullName>
    </recommendedName>
</protein>
<dbReference type="PANTHER" id="PTHR35526">
    <property type="entry name" value="ANTI-SIGMA-F FACTOR RSBW-RELATED"/>
    <property type="match status" value="1"/>
</dbReference>
<dbReference type="SUPFAM" id="SSF55874">
    <property type="entry name" value="ATPase domain of HSP90 chaperone/DNA topoisomerase II/histidine kinase"/>
    <property type="match status" value="1"/>
</dbReference>
<evidence type="ECO:0000313" key="3">
    <source>
        <dbReference type="EMBL" id="CAA9360115.1"/>
    </source>
</evidence>
<dbReference type="Pfam" id="PF13581">
    <property type="entry name" value="HATPase_c_2"/>
    <property type="match status" value="1"/>
</dbReference>
<dbReference type="GO" id="GO:0004674">
    <property type="term" value="F:protein serine/threonine kinase activity"/>
    <property type="evidence" value="ECO:0007669"/>
    <property type="project" value="UniProtKB-KW"/>
</dbReference>
<dbReference type="AlphaFoldDB" id="A0A6J4MIB6"/>
<dbReference type="Gene3D" id="3.30.565.10">
    <property type="entry name" value="Histidine kinase-like ATPase, C-terminal domain"/>
    <property type="match status" value="1"/>
</dbReference>